<feature type="domain" description="HTH lysR-type" evidence="5">
    <location>
        <begin position="1"/>
        <end position="59"/>
    </location>
</feature>
<evidence type="ECO:0000256" key="3">
    <source>
        <dbReference type="ARBA" id="ARBA00023125"/>
    </source>
</evidence>
<dbReference type="Gene3D" id="1.10.10.10">
    <property type="entry name" value="Winged helix-like DNA-binding domain superfamily/Winged helix DNA-binding domain"/>
    <property type="match status" value="1"/>
</dbReference>
<sequence>MGKLEDLTLLVQVVEAGGLAAAGRRMNLSPATMSARLKALEERYQTRFFHRSTRAISLTRVGEEFYQSALRVLEEMEQAEAKLAQHEGVLSGTLRISAPSDFGRQYLSPALLEFSRLHPEVRSTLLLSEEVEDLIAQRLDMSIRFGNLPDSNLVKREIKPNHRVLVASPDYLARHGTPGHPLELPKHRCLVMEQRGSLLNIWRFAVEDEIRTVEISPAMISDDGALIRQWVLGGAGIASKSWWDVKRDVENGDLVVLFGDHFIGFSRYDSRQVGLQFVYPQRRFQPQQVAAFSDFFIDWLDKPIESDTIGVSIYNSGASGT</sequence>
<dbReference type="FunFam" id="1.10.10.10:FF:000001">
    <property type="entry name" value="LysR family transcriptional regulator"/>
    <property type="match status" value="1"/>
</dbReference>
<protein>
    <submittedName>
        <fullName evidence="6">LysR family transcriptional regulator</fullName>
    </submittedName>
</protein>
<keyword evidence="2" id="KW-0805">Transcription regulation</keyword>
<comment type="caution">
    <text evidence="6">The sequence shown here is derived from an EMBL/GenBank/DDBJ whole genome shotgun (WGS) entry which is preliminary data.</text>
</comment>
<dbReference type="GO" id="GO:0003677">
    <property type="term" value="F:DNA binding"/>
    <property type="evidence" value="ECO:0007669"/>
    <property type="project" value="UniProtKB-KW"/>
</dbReference>
<comment type="similarity">
    <text evidence="1">Belongs to the LysR transcriptional regulatory family.</text>
</comment>
<dbReference type="CDD" id="cd08422">
    <property type="entry name" value="PBP2_CrgA_like"/>
    <property type="match status" value="1"/>
</dbReference>
<name>A0A1X1ELD6_PANCY</name>
<dbReference type="RefSeq" id="WP_084879373.1">
    <property type="nucleotide sequence ID" value="NZ_JAGGMY010000005.1"/>
</dbReference>
<dbReference type="InterPro" id="IPR005119">
    <property type="entry name" value="LysR_subst-bd"/>
</dbReference>
<dbReference type="InterPro" id="IPR036388">
    <property type="entry name" value="WH-like_DNA-bd_sf"/>
</dbReference>
<dbReference type="Pfam" id="PF03466">
    <property type="entry name" value="LysR_substrate"/>
    <property type="match status" value="1"/>
</dbReference>
<evidence type="ECO:0000313" key="6">
    <source>
        <dbReference type="EMBL" id="ORM89653.1"/>
    </source>
</evidence>
<dbReference type="AlphaFoldDB" id="A0A1X1ELD6"/>
<dbReference type="InterPro" id="IPR036390">
    <property type="entry name" value="WH_DNA-bd_sf"/>
</dbReference>
<gene>
    <name evidence="6" type="ORF">HA50_23890</name>
</gene>
<evidence type="ECO:0000256" key="4">
    <source>
        <dbReference type="ARBA" id="ARBA00023163"/>
    </source>
</evidence>
<dbReference type="EMBL" id="MLJI01000002">
    <property type="protein sequence ID" value="ORM89653.1"/>
    <property type="molecule type" value="Genomic_DNA"/>
</dbReference>
<organism evidence="6 7">
    <name type="scientific">Pantoea cypripedii</name>
    <name type="common">Pectobacterium cypripedii</name>
    <name type="synonym">Erwinia cypripedii</name>
    <dbReference type="NCBI Taxonomy" id="55209"/>
    <lineage>
        <taxon>Bacteria</taxon>
        <taxon>Pseudomonadati</taxon>
        <taxon>Pseudomonadota</taxon>
        <taxon>Gammaproteobacteria</taxon>
        <taxon>Enterobacterales</taxon>
        <taxon>Erwiniaceae</taxon>
        <taxon>Pantoea</taxon>
    </lineage>
</organism>
<proteinExistence type="inferred from homology"/>
<keyword evidence="7" id="KW-1185">Reference proteome</keyword>
<dbReference type="GO" id="GO:0003700">
    <property type="term" value="F:DNA-binding transcription factor activity"/>
    <property type="evidence" value="ECO:0007669"/>
    <property type="project" value="InterPro"/>
</dbReference>
<dbReference type="SUPFAM" id="SSF46785">
    <property type="entry name" value="Winged helix' DNA-binding domain"/>
    <property type="match status" value="1"/>
</dbReference>
<evidence type="ECO:0000256" key="1">
    <source>
        <dbReference type="ARBA" id="ARBA00009437"/>
    </source>
</evidence>
<dbReference type="STRING" id="55209.HA50_23890"/>
<dbReference type="Proteomes" id="UP000193749">
    <property type="component" value="Unassembled WGS sequence"/>
</dbReference>
<dbReference type="SUPFAM" id="SSF53850">
    <property type="entry name" value="Periplasmic binding protein-like II"/>
    <property type="match status" value="1"/>
</dbReference>
<dbReference type="PROSITE" id="PS50931">
    <property type="entry name" value="HTH_LYSR"/>
    <property type="match status" value="1"/>
</dbReference>
<dbReference type="OrthoDB" id="9786526at2"/>
<reference evidence="6 7" key="1">
    <citation type="journal article" date="2017" name="Antonie Van Leeuwenhoek">
        <title>Phylogenomic resolution of the bacterial genus Pantoea and its relationship with Erwinia and Tatumella.</title>
        <authorList>
            <person name="Palmer M."/>
            <person name="Steenkamp E.T."/>
            <person name="Coetzee M.P."/>
            <person name="Chan W.Y."/>
            <person name="van Zyl E."/>
            <person name="De Maayer P."/>
            <person name="Coutinho T.A."/>
            <person name="Blom J."/>
            <person name="Smits T.H."/>
            <person name="Duffy B."/>
            <person name="Venter S.N."/>
        </authorList>
    </citation>
    <scope>NUCLEOTIDE SEQUENCE [LARGE SCALE GENOMIC DNA]</scope>
    <source>
        <strain evidence="6 7">LMG 2657</strain>
    </source>
</reference>
<accession>A0A1X1ELD6</accession>
<keyword evidence="3" id="KW-0238">DNA-binding</keyword>
<dbReference type="Gene3D" id="3.40.190.290">
    <property type="match status" value="1"/>
</dbReference>
<keyword evidence="4" id="KW-0804">Transcription</keyword>
<evidence type="ECO:0000259" key="5">
    <source>
        <dbReference type="PROSITE" id="PS50931"/>
    </source>
</evidence>
<evidence type="ECO:0000256" key="2">
    <source>
        <dbReference type="ARBA" id="ARBA00023015"/>
    </source>
</evidence>
<dbReference type="InterPro" id="IPR058163">
    <property type="entry name" value="LysR-type_TF_proteobact-type"/>
</dbReference>
<dbReference type="InterPro" id="IPR000847">
    <property type="entry name" value="LysR_HTH_N"/>
</dbReference>
<evidence type="ECO:0000313" key="7">
    <source>
        <dbReference type="Proteomes" id="UP000193749"/>
    </source>
</evidence>
<dbReference type="PANTHER" id="PTHR30537:SF5">
    <property type="entry name" value="HTH-TYPE TRANSCRIPTIONAL ACTIVATOR TTDR-RELATED"/>
    <property type="match status" value="1"/>
</dbReference>
<dbReference type="PANTHER" id="PTHR30537">
    <property type="entry name" value="HTH-TYPE TRANSCRIPTIONAL REGULATOR"/>
    <property type="match status" value="1"/>
</dbReference>
<dbReference type="Pfam" id="PF00126">
    <property type="entry name" value="HTH_1"/>
    <property type="match status" value="1"/>
</dbReference>